<dbReference type="SUPFAM" id="SSF55347">
    <property type="entry name" value="Glyceraldehyde-3-phosphate dehydrogenase-like, C-terminal domain"/>
    <property type="match status" value="1"/>
</dbReference>
<evidence type="ECO:0000256" key="2">
    <source>
        <dbReference type="ARBA" id="ARBA00013213"/>
    </source>
</evidence>
<dbReference type="SUPFAM" id="SSF55021">
    <property type="entry name" value="ACT-like"/>
    <property type="match status" value="1"/>
</dbReference>
<sequence>MASTGADYEEALAQAQELGFAEADPTEDVGGGDAAAKMALLAQLAFGGWVSLEDVVYEGIEKLTTEDIAYAKEFGLALKLLGTAERVGDAISVRVHPAFLYAGHPLASVNGSFNAVTIESQAITEMTLSGPGAGGPQTASAILGDVVSLMEGAPAIRPPAANAKLTEEVESAFYLHLEVADRPGVLAQVAKLLGEHGVSVKSVAQSGLGDNARLVMVTHPILEASFNSACEQLAGLEFIRSAPRAIRVIDEQFIG</sequence>
<dbReference type="EMBL" id="CAESAN010000019">
    <property type="protein sequence ID" value="CAB4338394.1"/>
    <property type="molecule type" value="Genomic_DNA"/>
</dbReference>
<dbReference type="PROSITE" id="PS51671">
    <property type="entry name" value="ACT"/>
    <property type="match status" value="1"/>
</dbReference>
<organism evidence="6">
    <name type="scientific">freshwater metagenome</name>
    <dbReference type="NCBI Taxonomy" id="449393"/>
    <lineage>
        <taxon>unclassified sequences</taxon>
        <taxon>metagenomes</taxon>
        <taxon>ecological metagenomes</taxon>
    </lineage>
</organism>
<evidence type="ECO:0000256" key="4">
    <source>
        <dbReference type="ARBA" id="ARBA00023002"/>
    </source>
</evidence>
<dbReference type="PANTHER" id="PTHR43331">
    <property type="entry name" value="HOMOSERINE DEHYDROGENASE"/>
    <property type="match status" value="1"/>
</dbReference>
<feature type="domain" description="ACT" evidence="5">
    <location>
        <begin position="174"/>
        <end position="247"/>
    </location>
</feature>
<dbReference type="InterPro" id="IPR045865">
    <property type="entry name" value="ACT-like_dom_sf"/>
</dbReference>
<dbReference type="FunFam" id="3.30.360.10:FF:000005">
    <property type="entry name" value="Homoserine dehydrogenase"/>
    <property type="match status" value="1"/>
</dbReference>
<dbReference type="NCBIfam" id="NF004976">
    <property type="entry name" value="PRK06349.1"/>
    <property type="match status" value="1"/>
</dbReference>
<dbReference type="InterPro" id="IPR001342">
    <property type="entry name" value="HDH_cat"/>
</dbReference>
<accession>A0A6J5Z795</accession>
<evidence type="ECO:0000256" key="3">
    <source>
        <dbReference type="ARBA" id="ARBA00022857"/>
    </source>
</evidence>
<dbReference type="InterPro" id="IPR002912">
    <property type="entry name" value="ACT_dom"/>
</dbReference>
<dbReference type="Gene3D" id="3.30.360.10">
    <property type="entry name" value="Dihydrodipicolinate Reductase, domain 2"/>
    <property type="match status" value="1"/>
</dbReference>
<keyword evidence="3" id="KW-0521">NADP</keyword>
<evidence type="ECO:0000313" key="6">
    <source>
        <dbReference type="EMBL" id="CAB4338394.1"/>
    </source>
</evidence>
<gene>
    <name evidence="6" type="ORF">UFOPK3547_00361</name>
</gene>
<protein>
    <recommendedName>
        <fullName evidence="2">homoserine dehydrogenase</fullName>
        <ecNumber evidence="2">1.1.1.3</ecNumber>
    </recommendedName>
</protein>
<dbReference type="PANTHER" id="PTHR43331:SF1">
    <property type="entry name" value="HOMOSERINE DEHYDROGENASE"/>
    <property type="match status" value="1"/>
</dbReference>
<dbReference type="Pfam" id="PF01842">
    <property type="entry name" value="ACT"/>
    <property type="match status" value="1"/>
</dbReference>
<proteinExistence type="inferred from homology"/>
<dbReference type="Pfam" id="PF00742">
    <property type="entry name" value="Homoserine_dh"/>
    <property type="match status" value="1"/>
</dbReference>
<comment type="similarity">
    <text evidence="1">Belongs to the homoserine dehydrogenase family.</text>
</comment>
<evidence type="ECO:0000259" key="5">
    <source>
        <dbReference type="PROSITE" id="PS51671"/>
    </source>
</evidence>
<dbReference type="PROSITE" id="PS01042">
    <property type="entry name" value="HOMOSER_DHGENASE"/>
    <property type="match status" value="1"/>
</dbReference>
<name>A0A6J5Z795_9ZZZZ</name>
<reference evidence="6" key="1">
    <citation type="submission" date="2020-05" db="EMBL/GenBank/DDBJ databases">
        <authorList>
            <person name="Chiriac C."/>
            <person name="Salcher M."/>
            <person name="Ghai R."/>
            <person name="Kavagutti S V."/>
        </authorList>
    </citation>
    <scope>NUCLEOTIDE SEQUENCE</scope>
</reference>
<dbReference type="CDD" id="cd04881">
    <property type="entry name" value="ACT_HSDH-Hom"/>
    <property type="match status" value="1"/>
</dbReference>
<dbReference type="InterPro" id="IPR019811">
    <property type="entry name" value="HDH_CS"/>
</dbReference>
<evidence type="ECO:0000256" key="1">
    <source>
        <dbReference type="ARBA" id="ARBA00006753"/>
    </source>
</evidence>
<dbReference type="GO" id="GO:0009088">
    <property type="term" value="P:threonine biosynthetic process"/>
    <property type="evidence" value="ECO:0007669"/>
    <property type="project" value="UniProtKB-ARBA"/>
</dbReference>
<dbReference type="GO" id="GO:0004412">
    <property type="term" value="F:homoserine dehydrogenase activity"/>
    <property type="evidence" value="ECO:0007669"/>
    <property type="project" value="UniProtKB-EC"/>
</dbReference>
<dbReference type="EC" id="1.1.1.3" evidence="2"/>
<dbReference type="AlphaFoldDB" id="A0A6J5Z795"/>
<dbReference type="Gene3D" id="3.30.70.260">
    <property type="match status" value="1"/>
</dbReference>
<keyword evidence="4" id="KW-0560">Oxidoreductase</keyword>